<evidence type="ECO:0000313" key="2">
    <source>
        <dbReference type="Proteomes" id="UP000694005"/>
    </source>
</evidence>
<dbReference type="AlphaFoldDB" id="A0A8D9CSE8"/>
<reference evidence="1 2" key="1">
    <citation type="submission" date="2021-07" db="EMBL/GenBank/DDBJ databases">
        <authorList>
            <consortium name="Genoscope - CEA"/>
            <person name="William W."/>
        </authorList>
    </citation>
    <scope>NUCLEOTIDE SEQUENCE [LARGE SCALE GENOMIC DNA]</scope>
</reference>
<evidence type="ECO:0000313" key="1">
    <source>
        <dbReference type="EMBL" id="CAG7863995.1"/>
    </source>
</evidence>
<organism evidence="1 2">
    <name type="scientific">Brassica campestris</name>
    <name type="common">Field mustard</name>
    <dbReference type="NCBI Taxonomy" id="3711"/>
    <lineage>
        <taxon>Eukaryota</taxon>
        <taxon>Viridiplantae</taxon>
        <taxon>Streptophyta</taxon>
        <taxon>Embryophyta</taxon>
        <taxon>Tracheophyta</taxon>
        <taxon>Spermatophyta</taxon>
        <taxon>Magnoliopsida</taxon>
        <taxon>eudicotyledons</taxon>
        <taxon>Gunneridae</taxon>
        <taxon>Pentapetalae</taxon>
        <taxon>rosids</taxon>
        <taxon>malvids</taxon>
        <taxon>Brassicales</taxon>
        <taxon>Brassicaceae</taxon>
        <taxon>Brassiceae</taxon>
        <taxon>Brassica</taxon>
    </lineage>
</organism>
<proteinExistence type="predicted"/>
<gene>
    <name evidence="1" type="ORF">BRAPAZ1V2_A09P44620.2</name>
</gene>
<feature type="non-terminal residue" evidence="1">
    <location>
        <position position="73"/>
    </location>
</feature>
<feature type="non-terminal residue" evidence="1">
    <location>
        <position position="1"/>
    </location>
</feature>
<protein>
    <submittedName>
        <fullName evidence="1">Uncharacterized protein</fullName>
    </submittedName>
</protein>
<dbReference type="Gramene" id="A09p44620.2_BraZ1">
    <property type="protein sequence ID" value="A09p44620.2_BraZ1.CDS.1"/>
    <property type="gene ID" value="A09g44620.2_BraZ1"/>
</dbReference>
<name>A0A8D9CSE8_BRACM</name>
<dbReference type="EMBL" id="LS974625">
    <property type="protein sequence ID" value="CAG7863995.1"/>
    <property type="molecule type" value="Genomic_DNA"/>
</dbReference>
<accession>A0A8D9CSE8</accession>
<dbReference type="Proteomes" id="UP000694005">
    <property type="component" value="Chromosome A09"/>
</dbReference>
<sequence length="73" mass="8200">TTLAIWCAGRDKPRSQYGERAGTNRAHHMASGTGQTTFAKLGRAGSKFGFLRMMTDFVVCFPKAVYRRDWISQ</sequence>